<protein>
    <recommendedName>
        <fullName evidence="4 5">Small ribosomal subunit protein uS9</fullName>
    </recommendedName>
</protein>
<evidence type="ECO:0000256" key="3">
    <source>
        <dbReference type="ARBA" id="ARBA00023274"/>
    </source>
</evidence>
<keyword evidence="3 5" id="KW-0687">Ribonucleoprotein</keyword>
<dbReference type="HOGENOM" id="CLU_046483_2_1_9"/>
<dbReference type="GO" id="GO:0006412">
    <property type="term" value="P:translation"/>
    <property type="evidence" value="ECO:0007669"/>
    <property type="project" value="UniProtKB-UniRule"/>
</dbReference>
<comment type="similarity">
    <text evidence="1 5 6">Belongs to the universal ribosomal protein uS9 family.</text>
</comment>
<dbReference type="Pfam" id="PF00380">
    <property type="entry name" value="Ribosomal_S9"/>
    <property type="match status" value="1"/>
</dbReference>
<dbReference type="InterPro" id="IPR014721">
    <property type="entry name" value="Ribsml_uS5_D2-typ_fold_subgr"/>
</dbReference>
<dbReference type="NCBIfam" id="NF001099">
    <property type="entry name" value="PRK00132.1"/>
    <property type="match status" value="1"/>
</dbReference>
<evidence type="ECO:0000256" key="4">
    <source>
        <dbReference type="ARBA" id="ARBA00035259"/>
    </source>
</evidence>
<feature type="compositionally biased region" description="Basic residues" evidence="7">
    <location>
        <begin position="119"/>
        <end position="133"/>
    </location>
</feature>
<dbReference type="PANTHER" id="PTHR21569">
    <property type="entry name" value="RIBOSOMAL PROTEIN S9"/>
    <property type="match status" value="1"/>
</dbReference>
<dbReference type="SUPFAM" id="SSF54211">
    <property type="entry name" value="Ribosomal protein S5 domain 2-like"/>
    <property type="match status" value="1"/>
</dbReference>
<dbReference type="FunFam" id="3.30.230.10:FF:000001">
    <property type="entry name" value="30S ribosomal protein S9"/>
    <property type="match status" value="1"/>
</dbReference>
<dbReference type="Proteomes" id="UP000001732">
    <property type="component" value="Chromosome"/>
</dbReference>
<dbReference type="GO" id="GO:0003723">
    <property type="term" value="F:RNA binding"/>
    <property type="evidence" value="ECO:0007669"/>
    <property type="project" value="TreeGrafter"/>
</dbReference>
<dbReference type="OrthoDB" id="9803965at2"/>
<dbReference type="EMBL" id="CP001145">
    <property type="protein sequence ID" value="ACI18074.1"/>
    <property type="molecule type" value="Genomic_DNA"/>
</dbReference>
<gene>
    <name evidence="5 8" type="primary">rpsI</name>
    <name evidence="8" type="ordered locus">COPRO5265_0446</name>
</gene>
<evidence type="ECO:0000313" key="8">
    <source>
        <dbReference type="EMBL" id="ACI18074.1"/>
    </source>
</evidence>
<dbReference type="Gene3D" id="3.30.230.10">
    <property type="match status" value="1"/>
</dbReference>
<dbReference type="KEGG" id="cpo:COPRO5265_0446"/>
<reference evidence="8 9" key="2">
    <citation type="journal article" date="2014" name="Genome Announc.">
        <title>Complete Genome Sequence of Coprothermobacter proteolyticus DSM 5265.</title>
        <authorList>
            <person name="Alexiev A."/>
            <person name="Coil D.A."/>
            <person name="Badger J.H."/>
            <person name="Enticknap J."/>
            <person name="Ward N."/>
            <person name="Robb F.T."/>
            <person name="Eisen J.A."/>
        </authorList>
    </citation>
    <scope>NUCLEOTIDE SEQUENCE [LARGE SCALE GENOMIC DNA]</scope>
    <source>
        <strain evidence="9">ATCC 35245 / DSM 5265 / OCM 4 / BT</strain>
    </source>
</reference>
<feature type="region of interest" description="Disordered" evidence="7">
    <location>
        <begin position="111"/>
        <end position="133"/>
    </location>
</feature>
<evidence type="ECO:0000256" key="1">
    <source>
        <dbReference type="ARBA" id="ARBA00005251"/>
    </source>
</evidence>
<organism evidence="8 9">
    <name type="scientific">Coprothermobacter proteolyticus (strain ATCC 35245 / DSM 5265 / OCM 4 / BT)</name>
    <dbReference type="NCBI Taxonomy" id="309798"/>
    <lineage>
        <taxon>Bacteria</taxon>
        <taxon>Pseudomonadati</taxon>
        <taxon>Coprothermobacterota</taxon>
        <taxon>Coprothermobacteria</taxon>
        <taxon>Coprothermobacterales</taxon>
        <taxon>Coprothermobacteraceae</taxon>
        <taxon>Coprothermobacter</taxon>
    </lineage>
</organism>
<evidence type="ECO:0000313" key="9">
    <source>
        <dbReference type="Proteomes" id="UP000001732"/>
    </source>
</evidence>
<dbReference type="InterPro" id="IPR023035">
    <property type="entry name" value="Ribosomal_uS9_bac/plastid"/>
</dbReference>
<dbReference type="AlphaFoldDB" id="B5Y7R4"/>
<dbReference type="RefSeq" id="WP_012544724.1">
    <property type="nucleotide sequence ID" value="NC_011295.1"/>
</dbReference>
<keyword evidence="2 5" id="KW-0689">Ribosomal protein</keyword>
<evidence type="ECO:0000256" key="2">
    <source>
        <dbReference type="ARBA" id="ARBA00022980"/>
    </source>
</evidence>
<evidence type="ECO:0000256" key="6">
    <source>
        <dbReference type="RuleBase" id="RU003815"/>
    </source>
</evidence>
<dbReference type="STRING" id="309798.COPRO5265_0446"/>
<proteinExistence type="inferred from homology"/>
<dbReference type="PANTHER" id="PTHR21569:SF1">
    <property type="entry name" value="SMALL RIBOSOMAL SUBUNIT PROTEIN US9M"/>
    <property type="match status" value="1"/>
</dbReference>
<dbReference type="GO" id="GO:0003735">
    <property type="term" value="F:structural constituent of ribosome"/>
    <property type="evidence" value="ECO:0007669"/>
    <property type="project" value="InterPro"/>
</dbReference>
<dbReference type="PROSITE" id="PS00360">
    <property type="entry name" value="RIBOSOMAL_S9"/>
    <property type="match status" value="1"/>
</dbReference>
<sequence length="133" mass="15292">MQAQAPVVGRRKRAVARVRLVPGTGRILVNGHDYKEYFHRVTLEKVVEKPFEATGTLGQYDVFARVEGGGKSGQADAIRLGIARALVRLNPEWRKPLRQTKLVYSLLTRDPREKERKKYGLHGARRARQYRKR</sequence>
<dbReference type="InterPro" id="IPR000754">
    <property type="entry name" value="Ribosomal_uS9"/>
</dbReference>
<dbReference type="InterPro" id="IPR020568">
    <property type="entry name" value="Ribosomal_Su5_D2-typ_SF"/>
</dbReference>
<accession>B5Y7R4</accession>
<keyword evidence="9" id="KW-1185">Reference proteome</keyword>
<reference evidence="9" key="1">
    <citation type="submission" date="2008-08" db="EMBL/GenBank/DDBJ databases">
        <title>The complete genome sequence of Coprothermobacter proteolyticus strain ATCC 5245 / DSM 5265 / BT.</title>
        <authorList>
            <person name="Dodson R.J."/>
            <person name="Durkin A.S."/>
            <person name="Wu M."/>
            <person name="Eisen J."/>
            <person name="Sutton G."/>
        </authorList>
    </citation>
    <scope>NUCLEOTIDE SEQUENCE [LARGE SCALE GENOMIC DNA]</scope>
    <source>
        <strain evidence="9">ATCC 35245 / DSM 5265 / OCM 4 / BT</strain>
    </source>
</reference>
<dbReference type="GO" id="GO:0022627">
    <property type="term" value="C:cytosolic small ribosomal subunit"/>
    <property type="evidence" value="ECO:0007669"/>
    <property type="project" value="TreeGrafter"/>
</dbReference>
<name>B5Y7R4_COPPD</name>
<dbReference type="HAMAP" id="MF_00532_B">
    <property type="entry name" value="Ribosomal_uS9_B"/>
    <property type="match status" value="1"/>
</dbReference>
<dbReference type="eggNOG" id="COG0103">
    <property type="taxonomic scope" value="Bacteria"/>
</dbReference>
<dbReference type="InterPro" id="IPR020574">
    <property type="entry name" value="Ribosomal_uS9_CS"/>
</dbReference>
<evidence type="ECO:0000256" key="5">
    <source>
        <dbReference type="HAMAP-Rule" id="MF_00532"/>
    </source>
</evidence>
<evidence type="ECO:0000256" key="7">
    <source>
        <dbReference type="SAM" id="MobiDB-lite"/>
    </source>
</evidence>